<keyword evidence="1" id="KW-0328">Glycosyltransferase</keyword>
<name>A0A542XCG0_9MICO</name>
<keyword evidence="2 5" id="KW-0808">Transferase</keyword>
<dbReference type="PANTHER" id="PTHR12526:SF595">
    <property type="entry name" value="BLL5217 PROTEIN"/>
    <property type="match status" value="1"/>
</dbReference>
<dbReference type="GO" id="GO:0016757">
    <property type="term" value="F:glycosyltransferase activity"/>
    <property type="evidence" value="ECO:0007669"/>
    <property type="project" value="UniProtKB-KW"/>
</dbReference>
<feature type="domain" description="Glycosyl transferase family 1" evidence="3">
    <location>
        <begin position="191"/>
        <end position="326"/>
    </location>
</feature>
<gene>
    <name evidence="5" type="ORF">FB554_1620</name>
</gene>
<dbReference type="PANTHER" id="PTHR12526">
    <property type="entry name" value="GLYCOSYLTRANSFERASE"/>
    <property type="match status" value="1"/>
</dbReference>
<dbReference type="Pfam" id="PF13439">
    <property type="entry name" value="Glyco_transf_4"/>
    <property type="match status" value="1"/>
</dbReference>
<sequence length="363" mass="38757">MAITRRPLRVALVAPSRHPLRRPFLGGMEAMVWNLARGLRAEGVQTLVVAPEGSDFLTPGLELDGGGWSPSDLALGDRYAPPAGFLREHHAYLRAMTALARADVDVVHNHSLHHLPISLAETLPCPLVTTLHTPPIAWMESAFEVAGARAGEVTAVSRATADSWCLDRAPSVVPNGVDLRLWRPGPGGDDVVWSGRITPEKAPHDAIHAAARAGLAIRLAGPVDDPVYFAERIRPLLGPRTTYVGHLAAPALAELVGRSAVALVTPHWPEPFGLVVAEALACGTPVVAYACGGIAETLTDPAVGRLVRPGDVDALSGALREATRLSRARVRAFAEEHLSLDLMVARYLELYAHLVRQRTPSVA</sequence>
<dbReference type="Proteomes" id="UP000318336">
    <property type="component" value="Unassembled WGS sequence"/>
</dbReference>
<dbReference type="CDD" id="cd03802">
    <property type="entry name" value="GT4_AviGT4-like"/>
    <property type="match status" value="1"/>
</dbReference>
<dbReference type="AlphaFoldDB" id="A0A542XCG0"/>
<evidence type="ECO:0000313" key="5">
    <source>
        <dbReference type="EMBL" id="TQL33474.1"/>
    </source>
</evidence>
<protein>
    <submittedName>
        <fullName evidence="5">Glycosyltransferase involved in cell wall biosynthesis</fullName>
    </submittedName>
</protein>
<evidence type="ECO:0000259" key="4">
    <source>
        <dbReference type="Pfam" id="PF13439"/>
    </source>
</evidence>
<proteinExistence type="predicted"/>
<dbReference type="SUPFAM" id="SSF53756">
    <property type="entry name" value="UDP-Glycosyltransferase/glycogen phosphorylase"/>
    <property type="match status" value="1"/>
</dbReference>
<evidence type="ECO:0000256" key="1">
    <source>
        <dbReference type="ARBA" id="ARBA00022676"/>
    </source>
</evidence>
<feature type="domain" description="Glycosyltransferase subfamily 4-like N-terminal" evidence="4">
    <location>
        <begin position="26"/>
        <end position="179"/>
    </location>
</feature>
<dbReference type="Gene3D" id="3.40.50.2000">
    <property type="entry name" value="Glycogen Phosphorylase B"/>
    <property type="match status" value="2"/>
</dbReference>
<dbReference type="OrthoDB" id="9809227at2"/>
<evidence type="ECO:0000259" key="3">
    <source>
        <dbReference type="Pfam" id="PF00534"/>
    </source>
</evidence>
<dbReference type="Pfam" id="PF00534">
    <property type="entry name" value="Glycos_transf_1"/>
    <property type="match status" value="1"/>
</dbReference>
<keyword evidence="6" id="KW-1185">Reference proteome</keyword>
<evidence type="ECO:0000313" key="6">
    <source>
        <dbReference type="Proteomes" id="UP000318336"/>
    </source>
</evidence>
<accession>A0A542XCG0</accession>
<comment type="caution">
    <text evidence="5">The sequence shown here is derived from an EMBL/GenBank/DDBJ whole genome shotgun (WGS) entry which is preliminary data.</text>
</comment>
<reference evidence="5 6" key="1">
    <citation type="submission" date="2019-06" db="EMBL/GenBank/DDBJ databases">
        <title>Sequencing the genomes of 1000 actinobacteria strains.</title>
        <authorList>
            <person name="Klenk H.-P."/>
        </authorList>
    </citation>
    <scope>NUCLEOTIDE SEQUENCE [LARGE SCALE GENOMIC DNA]</scope>
    <source>
        <strain evidence="5 6">DSM 24617</strain>
    </source>
</reference>
<dbReference type="InterPro" id="IPR001296">
    <property type="entry name" value="Glyco_trans_1"/>
</dbReference>
<organism evidence="5 6">
    <name type="scientific">Barrientosiimonas humi</name>
    <dbReference type="NCBI Taxonomy" id="999931"/>
    <lineage>
        <taxon>Bacteria</taxon>
        <taxon>Bacillati</taxon>
        <taxon>Actinomycetota</taxon>
        <taxon>Actinomycetes</taxon>
        <taxon>Micrococcales</taxon>
        <taxon>Dermacoccaceae</taxon>
        <taxon>Barrientosiimonas</taxon>
    </lineage>
</organism>
<dbReference type="InterPro" id="IPR028098">
    <property type="entry name" value="Glyco_trans_4-like_N"/>
</dbReference>
<dbReference type="EMBL" id="VFOK01000001">
    <property type="protein sequence ID" value="TQL33474.1"/>
    <property type="molecule type" value="Genomic_DNA"/>
</dbReference>
<evidence type="ECO:0000256" key="2">
    <source>
        <dbReference type="ARBA" id="ARBA00022679"/>
    </source>
</evidence>